<protein>
    <submittedName>
        <fullName evidence="1">Uncharacterized protein</fullName>
    </submittedName>
</protein>
<dbReference type="RefSeq" id="WP_210024883.1">
    <property type="nucleotide sequence ID" value="NZ_JAGINU010000001.1"/>
</dbReference>
<keyword evidence="2" id="KW-1185">Reference proteome</keyword>
<evidence type="ECO:0000313" key="2">
    <source>
        <dbReference type="Proteomes" id="UP001519295"/>
    </source>
</evidence>
<accession>A0ABS4VLV0</accession>
<dbReference type="EMBL" id="JAGINU010000001">
    <property type="protein sequence ID" value="MBP2364891.1"/>
    <property type="molecule type" value="Genomic_DNA"/>
</dbReference>
<evidence type="ECO:0000313" key="1">
    <source>
        <dbReference type="EMBL" id="MBP2364891.1"/>
    </source>
</evidence>
<gene>
    <name evidence="1" type="ORF">JOF36_000587</name>
</gene>
<sequence>MTGARAAPRVAVVGDNTDGAPPTAAVAAAAASLRRAGLGAVAVADLSAVAGTEAAGGGACRRCI</sequence>
<dbReference type="Proteomes" id="UP001519295">
    <property type="component" value="Unassembled WGS sequence"/>
</dbReference>
<name>A0ABS4VLV0_9PSEU</name>
<proteinExistence type="predicted"/>
<organism evidence="1 2">
    <name type="scientific">Pseudonocardia parietis</name>
    <dbReference type="NCBI Taxonomy" id="570936"/>
    <lineage>
        <taxon>Bacteria</taxon>
        <taxon>Bacillati</taxon>
        <taxon>Actinomycetota</taxon>
        <taxon>Actinomycetes</taxon>
        <taxon>Pseudonocardiales</taxon>
        <taxon>Pseudonocardiaceae</taxon>
        <taxon>Pseudonocardia</taxon>
    </lineage>
</organism>
<comment type="caution">
    <text evidence="1">The sequence shown here is derived from an EMBL/GenBank/DDBJ whole genome shotgun (WGS) entry which is preliminary data.</text>
</comment>
<reference evidence="1 2" key="1">
    <citation type="submission" date="2021-03" db="EMBL/GenBank/DDBJ databases">
        <title>Sequencing the genomes of 1000 actinobacteria strains.</title>
        <authorList>
            <person name="Klenk H.-P."/>
        </authorList>
    </citation>
    <scope>NUCLEOTIDE SEQUENCE [LARGE SCALE GENOMIC DNA]</scope>
    <source>
        <strain evidence="1 2">DSM 45256</strain>
    </source>
</reference>